<reference evidence="2 3" key="1">
    <citation type="submission" date="2019-07" db="EMBL/GenBank/DDBJ databases">
        <title>Whole genome shotgun sequence of Aliivibrio fischeri NBRC 101058.</title>
        <authorList>
            <person name="Hosoyama A."/>
            <person name="Uohara A."/>
            <person name="Ohji S."/>
            <person name="Ichikawa N."/>
        </authorList>
    </citation>
    <scope>NUCLEOTIDE SEQUENCE [LARGE SCALE GENOMIC DNA]</scope>
    <source>
        <strain evidence="2 3">NBRC 101058</strain>
    </source>
</reference>
<dbReference type="Gene3D" id="2.40.128.640">
    <property type="match status" value="1"/>
</dbReference>
<name>A0A510UJW7_ALIFS</name>
<sequence>MKTSLTTLISATLLLLTGCSQQTSAPKNNMVAQQDEINSPHTFMLRGTVIIGHESQSIQPCNSDQQYWVNLSPRQWKAGTDIQSRPYQAMYGEFIGHFEAPPKGGFSSDYPARFVVSHINRLVAGEGPSCAQPPQPTKAFGNEPFWNMQVKSGELVFSQMGNQTKKQPITKQEFTPTRREYHSENFSLIMTKGLCNDSMVESIYGWNSEVTVNDTTYKGCGTLAPKDTTLNWVGTYQGTSTLTTPGLNINLVLNPDHSAITTYDNQTGEDPLVETGVWQATRDDHVHVLMSRHQRQYLIAERTFTKKGKQIHTDKETVNGVTFPIKSGLTLFSTSQ</sequence>
<evidence type="ECO:0000313" key="3">
    <source>
        <dbReference type="Proteomes" id="UP000321787"/>
    </source>
</evidence>
<evidence type="ECO:0008006" key="4">
    <source>
        <dbReference type="Google" id="ProtNLM"/>
    </source>
</evidence>
<protein>
    <recommendedName>
        <fullName evidence="4">Lipoprotein</fullName>
    </recommendedName>
</protein>
<feature type="chain" id="PRO_5022228556" description="Lipoprotein" evidence="1">
    <location>
        <begin position="26"/>
        <end position="336"/>
    </location>
</feature>
<dbReference type="EMBL" id="BJTZ01000008">
    <property type="protein sequence ID" value="GEK13681.1"/>
    <property type="molecule type" value="Genomic_DNA"/>
</dbReference>
<dbReference type="RefSeq" id="WP_146863717.1">
    <property type="nucleotide sequence ID" value="NZ_BJTZ01000008.1"/>
</dbReference>
<feature type="signal peptide" evidence="1">
    <location>
        <begin position="1"/>
        <end position="25"/>
    </location>
</feature>
<gene>
    <name evidence="2" type="ORF">AFI02nite_17170</name>
</gene>
<accession>A0A510UJW7</accession>
<proteinExistence type="predicted"/>
<evidence type="ECO:0000256" key="1">
    <source>
        <dbReference type="SAM" id="SignalP"/>
    </source>
</evidence>
<dbReference type="Proteomes" id="UP000321787">
    <property type="component" value="Unassembled WGS sequence"/>
</dbReference>
<organism evidence="2 3">
    <name type="scientific">Aliivibrio fischeri</name>
    <name type="common">Vibrio fischeri</name>
    <dbReference type="NCBI Taxonomy" id="668"/>
    <lineage>
        <taxon>Bacteria</taxon>
        <taxon>Pseudomonadati</taxon>
        <taxon>Pseudomonadota</taxon>
        <taxon>Gammaproteobacteria</taxon>
        <taxon>Vibrionales</taxon>
        <taxon>Vibrionaceae</taxon>
        <taxon>Aliivibrio</taxon>
    </lineage>
</organism>
<dbReference type="PROSITE" id="PS51257">
    <property type="entry name" value="PROKAR_LIPOPROTEIN"/>
    <property type="match status" value="1"/>
</dbReference>
<dbReference type="AlphaFoldDB" id="A0A510UJW7"/>
<evidence type="ECO:0000313" key="2">
    <source>
        <dbReference type="EMBL" id="GEK13681.1"/>
    </source>
</evidence>
<comment type="caution">
    <text evidence="2">The sequence shown here is derived from an EMBL/GenBank/DDBJ whole genome shotgun (WGS) entry which is preliminary data.</text>
</comment>
<keyword evidence="1" id="KW-0732">Signal</keyword>